<dbReference type="Proteomes" id="UP000324222">
    <property type="component" value="Unassembled WGS sequence"/>
</dbReference>
<evidence type="ECO:0000313" key="2">
    <source>
        <dbReference type="Proteomes" id="UP000324222"/>
    </source>
</evidence>
<name>A0A5B7CJI6_PORTR</name>
<sequence length="70" mass="7619">MKSGTFLWRKGTCHVAGVLAAAVGAVEERLVSKRFIGYHLYAFASPCLPLAHLRHAIQLPHVVLPGRDAL</sequence>
<dbReference type="EMBL" id="VSRR010000079">
    <property type="protein sequence ID" value="MPC09669.1"/>
    <property type="molecule type" value="Genomic_DNA"/>
</dbReference>
<keyword evidence="2" id="KW-1185">Reference proteome</keyword>
<organism evidence="1 2">
    <name type="scientific">Portunus trituberculatus</name>
    <name type="common">Swimming crab</name>
    <name type="synonym">Neptunus trituberculatus</name>
    <dbReference type="NCBI Taxonomy" id="210409"/>
    <lineage>
        <taxon>Eukaryota</taxon>
        <taxon>Metazoa</taxon>
        <taxon>Ecdysozoa</taxon>
        <taxon>Arthropoda</taxon>
        <taxon>Crustacea</taxon>
        <taxon>Multicrustacea</taxon>
        <taxon>Malacostraca</taxon>
        <taxon>Eumalacostraca</taxon>
        <taxon>Eucarida</taxon>
        <taxon>Decapoda</taxon>
        <taxon>Pleocyemata</taxon>
        <taxon>Brachyura</taxon>
        <taxon>Eubrachyura</taxon>
        <taxon>Portunoidea</taxon>
        <taxon>Portunidae</taxon>
        <taxon>Portuninae</taxon>
        <taxon>Portunus</taxon>
    </lineage>
</organism>
<dbReference type="AlphaFoldDB" id="A0A5B7CJI6"/>
<reference evidence="1 2" key="1">
    <citation type="submission" date="2019-05" db="EMBL/GenBank/DDBJ databases">
        <title>Another draft genome of Portunus trituberculatus and its Hox gene families provides insights of decapod evolution.</title>
        <authorList>
            <person name="Jeong J.-H."/>
            <person name="Song I."/>
            <person name="Kim S."/>
            <person name="Choi T."/>
            <person name="Kim D."/>
            <person name="Ryu S."/>
            <person name="Kim W."/>
        </authorList>
    </citation>
    <scope>NUCLEOTIDE SEQUENCE [LARGE SCALE GENOMIC DNA]</scope>
    <source>
        <tissue evidence="1">Muscle</tissue>
    </source>
</reference>
<evidence type="ECO:0000313" key="1">
    <source>
        <dbReference type="EMBL" id="MPC09669.1"/>
    </source>
</evidence>
<comment type="caution">
    <text evidence="1">The sequence shown here is derived from an EMBL/GenBank/DDBJ whole genome shotgun (WGS) entry which is preliminary data.</text>
</comment>
<proteinExistence type="predicted"/>
<gene>
    <name evidence="1" type="ORF">E2C01_002284</name>
</gene>
<accession>A0A5B7CJI6</accession>
<protein>
    <submittedName>
        <fullName evidence="1">Uncharacterized protein</fullName>
    </submittedName>
</protein>